<gene>
    <name evidence="1" type="ORF">FC59_GL001370</name>
</gene>
<reference evidence="1 2" key="1">
    <citation type="journal article" date="2015" name="Genome Announc.">
        <title>Expanding the biotechnology potential of lactobacilli through comparative genomics of 213 strains and associated genera.</title>
        <authorList>
            <person name="Sun Z."/>
            <person name="Harris H.M."/>
            <person name="McCann A."/>
            <person name="Guo C."/>
            <person name="Argimon S."/>
            <person name="Zhang W."/>
            <person name="Yang X."/>
            <person name="Jeffery I.B."/>
            <person name="Cooney J.C."/>
            <person name="Kagawa T.F."/>
            <person name="Liu W."/>
            <person name="Song Y."/>
            <person name="Salvetti E."/>
            <person name="Wrobel A."/>
            <person name="Rasinkangas P."/>
            <person name="Parkhill J."/>
            <person name="Rea M.C."/>
            <person name="O'Sullivan O."/>
            <person name="Ritari J."/>
            <person name="Douillard F.P."/>
            <person name="Paul Ross R."/>
            <person name="Yang R."/>
            <person name="Briner A.E."/>
            <person name="Felis G.E."/>
            <person name="de Vos W.M."/>
            <person name="Barrangou R."/>
            <person name="Klaenhammer T.R."/>
            <person name="Caufield P.W."/>
            <person name="Cui Y."/>
            <person name="Zhang H."/>
            <person name="O'Toole P.W."/>
        </authorList>
    </citation>
    <scope>NUCLEOTIDE SEQUENCE [LARGE SCALE GENOMIC DNA]</scope>
    <source>
        <strain evidence="1 2">DSM 16761</strain>
    </source>
</reference>
<dbReference type="AlphaFoldDB" id="A0A0R1VIJ2"/>
<evidence type="ECO:0000313" key="1">
    <source>
        <dbReference type="EMBL" id="KRM02985.1"/>
    </source>
</evidence>
<dbReference type="Gene3D" id="3.90.1200.10">
    <property type="match status" value="1"/>
</dbReference>
<dbReference type="PATRIC" id="fig|1423767.3.peg.1423"/>
<dbReference type="Proteomes" id="UP000051307">
    <property type="component" value="Unassembled WGS sequence"/>
</dbReference>
<dbReference type="EMBL" id="AZFU01000034">
    <property type="protein sequence ID" value="KRM02985.1"/>
    <property type="molecule type" value="Genomic_DNA"/>
</dbReference>
<dbReference type="OrthoDB" id="2288966at2"/>
<dbReference type="SUPFAM" id="SSF56112">
    <property type="entry name" value="Protein kinase-like (PK-like)"/>
    <property type="match status" value="1"/>
</dbReference>
<proteinExistence type="predicted"/>
<dbReference type="eggNOG" id="COG0510">
    <property type="taxonomic scope" value="Bacteria"/>
</dbReference>
<comment type="caution">
    <text evidence="1">The sequence shown here is derived from an EMBL/GenBank/DDBJ whole genome shotgun (WGS) entry which is preliminary data.</text>
</comment>
<name>A0A0R1VIJ2_9LACO</name>
<dbReference type="InterPro" id="IPR011009">
    <property type="entry name" value="Kinase-like_dom_sf"/>
</dbReference>
<evidence type="ECO:0008006" key="3">
    <source>
        <dbReference type="Google" id="ProtNLM"/>
    </source>
</evidence>
<dbReference type="RefSeq" id="WP_025014578.1">
    <property type="nucleotide sequence ID" value="NZ_AZFU01000034.1"/>
</dbReference>
<organism evidence="1 2">
    <name type="scientific">Lactobacillus kitasatonis DSM 16761 = JCM 1039</name>
    <dbReference type="NCBI Taxonomy" id="1423767"/>
    <lineage>
        <taxon>Bacteria</taxon>
        <taxon>Bacillati</taxon>
        <taxon>Bacillota</taxon>
        <taxon>Bacilli</taxon>
        <taxon>Lactobacillales</taxon>
        <taxon>Lactobacillaceae</taxon>
        <taxon>Lactobacillus</taxon>
    </lineage>
</organism>
<protein>
    <recommendedName>
        <fullName evidence="3">Aminoglycoside phosphotransferase domain-containing protein</fullName>
    </recommendedName>
</protein>
<evidence type="ECO:0000313" key="2">
    <source>
        <dbReference type="Proteomes" id="UP000051307"/>
    </source>
</evidence>
<accession>A0A0R1VIJ2</accession>
<sequence>MLQIIDQLNQRLQADLRLINHESLNNTFVGYSQLFQQSIFVKQFVKKQAYFTEKNVTNQLNDRVLTGFPLNDSFILVLKDWSPKDIKQPINSKLVFEMGVVLGDFHLKVQPFPGIKVVKNQFDNYLAEINTFCESSYKKRLKELVNKFLPYKNEIQSELSAHSNYVLHGDVGIRNYKYIFGKLMLIDFEKARLGPVYQDFIKLFYQDFAMDDKLIQAFLKGYSTKNSDYQLSELTRQYLIFTTAIGIFNYTEKIEDIAFRNIGEKMLETIEKE</sequence>